<dbReference type="Pfam" id="PF04340">
    <property type="entry name" value="DUF484"/>
    <property type="match status" value="1"/>
</dbReference>
<dbReference type="SUPFAM" id="SSF55781">
    <property type="entry name" value="GAF domain-like"/>
    <property type="match status" value="1"/>
</dbReference>
<name>A0A3M8Q9W6_9GAMM</name>
<dbReference type="PANTHER" id="PTHR38765">
    <property type="entry name" value="DUF484 DOMAIN-CONTAINING PROTEIN"/>
    <property type="match status" value="1"/>
</dbReference>
<proteinExistence type="predicted"/>
<accession>A0A3M8Q9W6</accession>
<dbReference type="EMBL" id="RIZG01000001">
    <property type="protein sequence ID" value="RNF52805.1"/>
    <property type="molecule type" value="Genomic_DNA"/>
</dbReference>
<reference evidence="1 2" key="1">
    <citation type="journal article" date="2012" name="Int. J. Syst. Evol. Microbiol.">
        <title>Marinomonas hwangdonensis sp. nov., isolated from seawater.</title>
        <authorList>
            <person name="Jung Y.T."/>
            <person name="Oh T.K."/>
            <person name="Yoon J.H."/>
        </authorList>
    </citation>
    <scope>NUCLEOTIDE SEQUENCE [LARGE SCALE GENOMIC DNA]</scope>
    <source>
        <strain evidence="1 2">HDW-15</strain>
    </source>
</reference>
<evidence type="ECO:0000313" key="1">
    <source>
        <dbReference type="EMBL" id="RNF52805.1"/>
    </source>
</evidence>
<dbReference type="InterPro" id="IPR007435">
    <property type="entry name" value="DUF484"/>
</dbReference>
<dbReference type="AlphaFoldDB" id="A0A3M8Q9W6"/>
<dbReference type="InterPro" id="IPR029016">
    <property type="entry name" value="GAF-like_dom_sf"/>
</dbReference>
<dbReference type="Gene3D" id="3.30.450.40">
    <property type="match status" value="1"/>
</dbReference>
<sequence length="232" mass="25948">MNETKVVEHLLSDPDFFLRHPDLLEQLTLPHPVNGKVISLLEYQVCLLRESANKYRGQFERLVDVARENEATMHKSQRLVLAGLTCTSLDDLSAVVDDMVRRDFGVPYYTLILYDHQDEQDAIKRSLSNSTSVRCLSLSDMTKAAPKTVSFTECFRGTLPNSEQAFLFPDKEAMIRSVAVLPLLSREGGELKQCGALVLGSDLKSAFAEDKGVVFLQYLADLLSAIVLRLLP</sequence>
<dbReference type="RefSeq" id="WP_123094146.1">
    <property type="nucleotide sequence ID" value="NZ_RIZG01000001.1"/>
</dbReference>
<dbReference type="Proteomes" id="UP000280507">
    <property type="component" value="Unassembled WGS sequence"/>
</dbReference>
<protein>
    <submittedName>
        <fullName evidence="1">DUF484 family protein</fullName>
    </submittedName>
</protein>
<comment type="caution">
    <text evidence="1">The sequence shown here is derived from an EMBL/GenBank/DDBJ whole genome shotgun (WGS) entry which is preliminary data.</text>
</comment>
<evidence type="ECO:0000313" key="2">
    <source>
        <dbReference type="Proteomes" id="UP000280507"/>
    </source>
</evidence>
<gene>
    <name evidence="1" type="ORF">EBI00_01465</name>
</gene>
<keyword evidence="2" id="KW-1185">Reference proteome</keyword>
<dbReference type="PANTHER" id="PTHR38765:SF1">
    <property type="entry name" value="DUF484 DOMAIN-CONTAINING PROTEIN"/>
    <property type="match status" value="1"/>
</dbReference>
<organism evidence="1 2">
    <name type="scientific">Marinomonas hwangdonensis</name>
    <dbReference type="NCBI Taxonomy" id="1053647"/>
    <lineage>
        <taxon>Bacteria</taxon>
        <taxon>Pseudomonadati</taxon>
        <taxon>Pseudomonadota</taxon>
        <taxon>Gammaproteobacteria</taxon>
        <taxon>Oceanospirillales</taxon>
        <taxon>Oceanospirillaceae</taxon>
        <taxon>Marinomonas</taxon>
    </lineage>
</organism>
<dbReference type="OrthoDB" id="8525200at2"/>